<evidence type="ECO:0000313" key="3">
    <source>
        <dbReference type="Proteomes" id="UP001054945"/>
    </source>
</evidence>
<name>A0AAV4S993_CAEEX</name>
<proteinExistence type="predicted"/>
<keyword evidence="3" id="KW-1185">Reference proteome</keyword>
<dbReference type="AlphaFoldDB" id="A0AAV4S993"/>
<accession>A0AAV4S993</accession>
<feature type="region of interest" description="Disordered" evidence="1">
    <location>
        <begin position="1"/>
        <end position="22"/>
    </location>
</feature>
<organism evidence="2 3">
    <name type="scientific">Caerostris extrusa</name>
    <name type="common">Bark spider</name>
    <name type="synonym">Caerostris bankana</name>
    <dbReference type="NCBI Taxonomy" id="172846"/>
    <lineage>
        <taxon>Eukaryota</taxon>
        <taxon>Metazoa</taxon>
        <taxon>Ecdysozoa</taxon>
        <taxon>Arthropoda</taxon>
        <taxon>Chelicerata</taxon>
        <taxon>Arachnida</taxon>
        <taxon>Araneae</taxon>
        <taxon>Araneomorphae</taxon>
        <taxon>Entelegynae</taxon>
        <taxon>Araneoidea</taxon>
        <taxon>Araneidae</taxon>
        <taxon>Caerostris</taxon>
    </lineage>
</organism>
<evidence type="ECO:0000256" key="1">
    <source>
        <dbReference type="SAM" id="MobiDB-lite"/>
    </source>
</evidence>
<comment type="caution">
    <text evidence="2">The sequence shown here is derived from an EMBL/GenBank/DDBJ whole genome shotgun (WGS) entry which is preliminary data.</text>
</comment>
<feature type="region of interest" description="Disordered" evidence="1">
    <location>
        <begin position="74"/>
        <end position="108"/>
    </location>
</feature>
<protein>
    <submittedName>
        <fullName evidence="2">Uncharacterized protein</fullName>
    </submittedName>
</protein>
<sequence length="173" mass="19312">MSEDERKADKFGKTFKDEADDPELFENLRRTEVGRAMQNRPWTGNATSSERHLICSILDVVYGIKKMRYSEMNPNESSCQPLDLSLRGASNKTDGIRDGEISSSQKTQSSTSASATKCSCSAFSSSDNSREKGKKHVCDDCKKRISFLVQTKDSRAHSHRSETVCVQHLPKGI</sequence>
<dbReference type="EMBL" id="BPLR01009085">
    <property type="protein sequence ID" value="GIY29514.1"/>
    <property type="molecule type" value="Genomic_DNA"/>
</dbReference>
<gene>
    <name evidence="2" type="ORF">CEXT_100741</name>
</gene>
<dbReference type="Proteomes" id="UP001054945">
    <property type="component" value="Unassembled WGS sequence"/>
</dbReference>
<evidence type="ECO:0000313" key="2">
    <source>
        <dbReference type="EMBL" id="GIY29514.1"/>
    </source>
</evidence>
<feature type="compositionally biased region" description="Basic and acidic residues" evidence="1">
    <location>
        <begin position="1"/>
        <end position="17"/>
    </location>
</feature>
<reference evidence="2 3" key="1">
    <citation type="submission" date="2021-06" db="EMBL/GenBank/DDBJ databases">
        <title>Caerostris extrusa draft genome.</title>
        <authorList>
            <person name="Kono N."/>
            <person name="Arakawa K."/>
        </authorList>
    </citation>
    <scope>NUCLEOTIDE SEQUENCE [LARGE SCALE GENOMIC DNA]</scope>
</reference>